<dbReference type="EMBL" id="JAUJYW010000002">
    <property type="protein sequence ID" value="MDN8599021.1"/>
    <property type="molecule type" value="Genomic_DNA"/>
</dbReference>
<organism evidence="1 2">
    <name type="scientific">Citrobacter enshiensis</name>
    <dbReference type="NCBI Taxonomy" id="2971264"/>
    <lineage>
        <taxon>Bacteria</taxon>
        <taxon>Pseudomonadati</taxon>
        <taxon>Pseudomonadota</taxon>
        <taxon>Gammaproteobacteria</taxon>
        <taxon>Enterobacterales</taxon>
        <taxon>Enterobacteriaceae</taxon>
        <taxon>Citrobacter</taxon>
    </lineage>
</organism>
<dbReference type="Proteomes" id="UP001174867">
    <property type="component" value="Unassembled WGS sequence"/>
</dbReference>
<keyword evidence="2" id="KW-1185">Reference proteome</keyword>
<dbReference type="Gene3D" id="3.30.1930.10">
    <property type="entry name" value="capsid protein of prophage domain"/>
    <property type="match status" value="1"/>
</dbReference>
<proteinExistence type="inferred from homology"/>
<name>A0ABT8PRR0_9ENTR</name>
<dbReference type="InterPro" id="IPR005564">
    <property type="entry name" value="Major_capsid_GpE"/>
</dbReference>
<protein>
    <submittedName>
        <fullName evidence="1">Major capsid protein</fullName>
    </submittedName>
</protein>
<dbReference type="HAMAP" id="MF_04133">
    <property type="entry name" value="CAPSID_LAMBDA"/>
    <property type="match status" value="1"/>
</dbReference>
<evidence type="ECO:0000313" key="2">
    <source>
        <dbReference type="Proteomes" id="UP001174867"/>
    </source>
</evidence>
<gene>
    <name evidence="1" type="ORF">Q0A17_06280</name>
</gene>
<accession>A0ABT8PRR0</accession>
<sequence>MSDSYTMRELLAVTTQTFKFDPLFLKLFFRETYTFQSEEVFLDKIPGNVAMAVYCAPLVTGKVDHTRGATTTYFKPGYTKPKHTVNSGQLIKRQPGENPAEPMSLAERRDAIIMQNLQDEELSIKQLEEYQAVQMVLYGKYTLTSENFPTQVIDMQRSATNNITQSGSTAWSTKDKDTYDPTGDIDSYADKASGAVDVIVLDGQAWALLNSFKLFREKLETRRGSNSKLETALKDLGEAVSYKGYYGDVAIVVYKGQYVDPDTKTKTKYMPTNTMVLGNTQSRNFRTYGAIQDIIAVKEGLYEGTRFPRNWIEPGDPAIEQTMTQSAPAMVSSDPDAFVVVQLA</sequence>
<comment type="caution">
    <text evidence="1">The sequence shown here is derived from an EMBL/GenBank/DDBJ whole genome shotgun (WGS) entry which is preliminary data.</text>
</comment>
<dbReference type="Gene3D" id="3.15.30.10">
    <property type="entry name" value="putative capsid protein of prophage domain like"/>
    <property type="match status" value="1"/>
</dbReference>
<evidence type="ECO:0000313" key="1">
    <source>
        <dbReference type="EMBL" id="MDN8599021.1"/>
    </source>
</evidence>
<dbReference type="RefSeq" id="WP_301697450.1">
    <property type="nucleotide sequence ID" value="NZ_JAUJYW010000002.1"/>
</dbReference>
<reference evidence="1 2" key="1">
    <citation type="submission" date="2023-07" db="EMBL/GenBank/DDBJ databases">
        <title>Citrobacter selenititolerans sp. nov., isolated from seleniferous soil.</title>
        <authorList>
            <person name="Zhang S."/>
            <person name="Li K."/>
            <person name="Peng J."/>
            <person name="Wang H."/>
            <person name="Sun J."/>
            <person name="Guo Y."/>
        </authorList>
    </citation>
    <scope>NUCLEOTIDE SEQUENCE [LARGE SCALE GENOMIC DNA]</scope>
    <source>
        <strain evidence="1 2">S2-9</strain>
    </source>
</reference>
<dbReference type="Pfam" id="PF03864">
    <property type="entry name" value="Phage_cap_E"/>
    <property type="match status" value="1"/>
</dbReference>